<dbReference type="PANTHER" id="PTHR13420">
    <property type="entry name" value="UPF0235 PROTEIN C15ORF40"/>
    <property type="match status" value="1"/>
</dbReference>
<dbReference type="GO" id="GO:0005737">
    <property type="term" value="C:cytoplasm"/>
    <property type="evidence" value="ECO:0007669"/>
    <property type="project" value="TreeGrafter"/>
</dbReference>
<keyword evidence="4" id="KW-1185">Reference proteome</keyword>
<organism evidence="3 4">
    <name type="scientific">Legionella antarctica</name>
    <dbReference type="NCBI Taxonomy" id="2708020"/>
    <lineage>
        <taxon>Bacteria</taxon>
        <taxon>Pseudomonadati</taxon>
        <taxon>Pseudomonadota</taxon>
        <taxon>Gammaproteobacteria</taxon>
        <taxon>Legionellales</taxon>
        <taxon>Legionellaceae</taxon>
        <taxon>Legionella</taxon>
    </lineage>
</organism>
<dbReference type="InterPro" id="IPR036591">
    <property type="entry name" value="YggU-like_sf"/>
</dbReference>
<evidence type="ECO:0000256" key="2">
    <source>
        <dbReference type="HAMAP-Rule" id="MF_00634"/>
    </source>
</evidence>
<comment type="similarity">
    <text evidence="1 2">Belongs to the UPF0235 family.</text>
</comment>
<dbReference type="InterPro" id="IPR003746">
    <property type="entry name" value="DUF167"/>
</dbReference>
<dbReference type="PANTHER" id="PTHR13420:SF7">
    <property type="entry name" value="UPF0235 PROTEIN C15ORF40"/>
    <property type="match status" value="1"/>
</dbReference>
<gene>
    <name evidence="3" type="ORF">TUM19329_36100</name>
</gene>
<dbReference type="NCBIfam" id="TIGR00251">
    <property type="entry name" value="DUF167 family protein"/>
    <property type="match status" value="1"/>
</dbReference>
<dbReference type="RefSeq" id="WP_173238631.1">
    <property type="nucleotide sequence ID" value="NZ_AP022840.1"/>
</dbReference>
<dbReference type="Pfam" id="PF02594">
    <property type="entry name" value="DUF167"/>
    <property type="match status" value="1"/>
</dbReference>
<reference evidence="3" key="1">
    <citation type="journal article" date="2020" name="Microbiol. Resour. Announc.">
        <title>Complete Genome Sequence of Novel Psychrotolerant Legionella Strain TUM19329, Isolated from Antarctic Lake Sediment.</title>
        <authorList>
            <person name="Shimada S."/>
            <person name="Nakai R."/>
            <person name="Aoki K."/>
            <person name="Shimoeda N."/>
            <person name="Ohno G."/>
            <person name="Miyazaki Y."/>
            <person name="Kudoh S."/>
            <person name="Imura S."/>
            <person name="Watanabe K."/>
            <person name="Ishii Y."/>
            <person name="Tateda K."/>
        </authorList>
    </citation>
    <scope>NUCLEOTIDE SEQUENCE [LARGE SCALE GENOMIC DNA]</scope>
    <source>
        <strain evidence="3">TUM19329</strain>
        <plasmid evidence="3">pTUM19329-1</plasmid>
    </source>
</reference>
<dbReference type="SUPFAM" id="SSF69786">
    <property type="entry name" value="YggU-like"/>
    <property type="match status" value="1"/>
</dbReference>
<dbReference type="HAMAP" id="MF_00634">
    <property type="entry name" value="UPF0235"/>
    <property type="match status" value="1"/>
</dbReference>
<dbReference type="KEGG" id="lant:TUM19329_36100"/>
<geneLocation type="plasmid" evidence="3 4">
    <name>pTUM19329-1</name>
</geneLocation>
<dbReference type="SMART" id="SM01152">
    <property type="entry name" value="DUF167"/>
    <property type="match status" value="1"/>
</dbReference>
<dbReference type="Proteomes" id="UP000502894">
    <property type="component" value="Plasmid pTUM19329-1"/>
</dbReference>
<accession>A0A6F8T9U5</accession>
<dbReference type="AlphaFoldDB" id="A0A6F8T9U5"/>
<proteinExistence type="inferred from homology"/>
<dbReference type="Gene3D" id="3.30.1200.10">
    <property type="entry name" value="YggU-like"/>
    <property type="match status" value="1"/>
</dbReference>
<evidence type="ECO:0000313" key="3">
    <source>
        <dbReference type="EMBL" id="BCA97249.1"/>
    </source>
</evidence>
<protein>
    <recommendedName>
        <fullName evidence="2">UPF0235 protein TUM19329_36100</fullName>
    </recommendedName>
</protein>
<evidence type="ECO:0000313" key="4">
    <source>
        <dbReference type="Proteomes" id="UP000502894"/>
    </source>
</evidence>
<sequence length="92" mass="10464">MWYVVKNNVIEIRVFAKTNASKSSVISFTDSSMMIALNARAKDGEANKELIKFLSHHIGIPKSSIMLIQGDRCQYKKLSIPLNDVTKKFIYQ</sequence>
<name>A0A6F8T9U5_9GAMM</name>
<evidence type="ECO:0000256" key="1">
    <source>
        <dbReference type="ARBA" id="ARBA00010364"/>
    </source>
</evidence>
<dbReference type="EMBL" id="AP022840">
    <property type="protein sequence ID" value="BCA97249.1"/>
    <property type="molecule type" value="Genomic_DNA"/>
</dbReference>
<keyword evidence="3" id="KW-0614">Plasmid</keyword>